<dbReference type="PROSITE" id="PS50082">
    <property type="entry name" value="WD_REPEATS_2"/>
    <property type="match status" value="3"/>
</dbReference>
<sequence length="624" mass="69320">MEFVQDWGSVTSIAFRTDGSPIMATGSVVGHVVFWDLEERRVASQLLSAHDGNVTGMVCLPNEPLILTSSPDNTLKLWIFDMTDGGARLLRIREGHSAPPSFIRFHGANGHNLLSTAPDSTLRIFNTKTEQFNKSLGKASYNRKATKRRGRCVDDPLKMPPIVQFTSETTREKEWDNIAAIHLGIPMVTTWSYDKVKMGDLKLVSERFQKKNQNDAAATCLCLTHCGNFVIVGYSTGHADRFNMQSGLWRDSYGKPKAHDSSVRGLTTDSLNQLTITGGSDCKIKFWKFKNKGSAPSSVLAVDEAVSFFRAHRESSMLAVALEDFDVYVVDIETRRIVRKFVGHTAQITDATFSPDSRWLVTSSMDCSIRTWDIPSSQLVDQFCTEAACVSLNLSPTGEALATAHVDYLGIYLWINRTLYSKITLKALTPSNEPELVSFPQCLSEHVEEPQGEELEEFEFISPEQISTELVTLSGLSASRWQNLLNIDLIKKRNKPKSPPKAPKVAPFFLPTVSALNFQFDLAQPQSESSSKLLTPASLLNLTDFGKLIDKTKDNDDFDLVIEKLKSFGPSMIDFEIKSLAPEGGGSVQVMLQFLKCVELMLKSNKDFELAAAYLSVFLKSHGT</sequence>
<keyword evidence="2" id="KW-0677">Repeat</keyword>
<feature type="non-terminal residue" evidence="6">
    <location>
        <position position="624"/>
    </location>
</feature>
<reference evidence="6 7" key="1">
    <citation type="submission" date="2017-03" db="EMBL/GenBank/DDBJ databases">
        <title>Genome of the blue death feigning beetle - Asbolus verrucosus.</title>
        <authorList>
            <person name="Rider S.D."/>
        </authorList>
    </citation>
    <scope>NUCLEOTIDE SEQUENCE [LARGE SCALE GENOMIC DNA]</scope>
    <source>
        <strain evidence="6">Butters</strain>
        <tissue evidence="6">Head and leg muscle</tissue>
    </source>
</reference>
<dbReference type="InterPro" id="IPR015943">
    <property type="entry name" value="WD40/YVTN_repeat-like_dom_sf"/>
</dbReference>
<dbReference type="EMBL" id="QDEB01052649">
    <property type="protein sequence ID" value="RZC37447.1"/>
    <property type="molecule type" value="Genomic_DNA"/>
</dbReference>
<evidence type="ECO:0000313" key="6">
    <source>
        <dbReference type="EMBL" id="RZC37447.1"/>
    </source>
</evidence>
<dbReference type="InterPro" id="IPR019775">
    <property type="entry name" value="WD40_repeat_CS"/>
</dbReference>
<evidence type="ECO:0000256" key="3">
    <source>
        <dbReference type="PROSITE-ProRule" id="PRU00221"/>
    </source>
</evidence>
<dbReference type="GO" id="GO:0006364">
    <property type="term" value="P:rRNA processing"/>
    <property type="evidence" value="ECO:0007669"/>
    <property type="project" value="InterPro"/>
</dbReference>
<dbReference type="InterPro" id="IPR007319">
    <property type="entry name" value="WDR36/Utp21_C"/>
</dbReference>
<dbReference type="PROSITE" id="PS50294">
    <property type="entry name" value="WD_REPEATS_REGION"/>
    <property type="match status" value="2"/>
</dbReference>
<dbReference type="GO" id="GO:0032040">
    <property type="term" value="C:small-subunit processome"/>
    <property type="evidence" value="ECO:0007669"/>
    <property type="project" value="InterPro"/>
</dbReference>
<dbReference type="SMART" id="SM00320">
    <property type="entry name" value="WD40"/>
    <property type="match status" value="7"/>
</dbReference>
<dbReference type="PANTHER" id="PTHR22840">
    <property type="entry name" value="WD REPEAT-CONTAINING PROTEIN 36"/>
    <property type="match status" value="1"/>
</dbReference>
<protein>
    <submittedName>
        <fullName evidence="6">WD repeat-containing protein 36</fullName>
    </submittedName>
</protein>
<feature type="domain" description="WDR36/Utp21 N-terminal" evidence="5">
    <location>
        <begin position="1"/>
        <end position="81"/>
    </location>
</feature>
<dbReference type="OrthoDB" id="10250769at2759"/>
<dbReference type="STRING" id="1661398.A0A482VYU4"/>
<dbReference type="SUPFAM" id="SSF50978">
    <property type="entry name" value="WD40 repeat-like"/>
    <property type="match status" value="1"/>
</dbReference>
<dbReference type="GO" id="GO:0034388">
    <property type="term" value="C:Pwp2p-containing subcomplex of 90S preribosome"/>
    <property type="evidence" value="ECO:0007669"/>
    <property type="project" value="TreeGrafter"/>
</dbReference>
<feature type="repeat" description="WD" evidence="3">
    <location>
        <begin position="341"/>
        <end position="382"/>
    </location>
</feature>
<dbReference type="PROSITE" id="PS00678">
    <property type="entry name" value="WD_REPEATS_1"/>
    <property type="match status" value="1"/>
</dbReference>
<proteinExistence type="predicted"/>
<evidence type="ECO:0000259" key="5">
    <source>
        <dbReference type="Pfam" id="PF25171"/>
    </source>
</evidence>
<dbReference type="Proteomes" id="UP000292052">
    <property type="component" value="Unassembled WGS sequence"/>
</dbReference>
<dbReference type="InterPro" id="IPR059157">
    <property type="entry name" value="WDR36-Utp21_N"/>
</dbReference>
<dbReference type="Pfam" id="PF25171">
    <property type="entry name" value="Beta-prop_WDR36-Utp21_1st"/>
    <property type="match status" value="1"/>
</dbReference>
<organism evidence="6 7">
    <name type="scientific">Asbolus verrucosus</name>
    <name type="common">Desert ironclad beetle</name>
    <dbReference type="NCBI Taxonomy" id="1661398"/>
    <lineage>
        <taxon>Eukaryota</taxon>
        <taxon>Metazoa</taxon>
        <taxon>Ecdysozoa</taxon>
        <taxon>Arthropoda</taxon>
        <taxon>Hexapoda</taxon>
        <taxon>Insecta</taxon>
        <taxon>Pterygota</taxon>
        <taxon>Neoptera</taxon>
        <taxon>Endopterygota</taxon>
        <taxon>Coleoptera</taxon>
        <taxon>Polyphaga</taxon>
        <taxon>Cucujiformia</taxon>
        <taxon>Tenebrionidae</taxon>
        <taxon>Pimeliinae</taxon>
        <taxon>Asbolus</taxon>
    </lineage>
</organism>
<dbReference type="PANTHER" id="PTHR22840:SF12">
    <property type="entry name" value="WD REPEAT-CONTAINING PROTEIN 36"/>
    <property type="match status" value="1"/>
</dbReference>
<name>A0A482VYU4_ASBVE</name>
<comment type="caution">
    <text evidence="6">The sequence shown here is derived from an EMBL/GenBank/DDBJ whole genome shotgun (WGS) entry which is preliminary data.</text>
</comment>
<evidence type="ECO:0000256" key="1">
    <source>
        <dbReference type="ARBA" id="ARBA00022574"/>
    </source>
</evidence>
<feature type="repeat" description="WD" evidence="3">
    <location>
        <begin position="47"/>
        <end position="78"/>
    </location>
</feature>
<accession>A0A482VYU4</accession>
<gene>
    <name evidence="6" type="ORF">BDFB_003248</name>
</gene>
<dbReference type="InterPro" id="IPR001680">
    <property type="entry name" value="WD40_rpt"/>
</dbReference>
<evidence type="ECO:0000259" key="4">
    <source>
        <dbReference type="Pfam" id="PF04192"/>
    </source>
</evidence>
<evidence type="ECO:0000313" key="7">
    <source>
        <dbReference type="Proteomes" id="UP000292052"/>
    </source>
</evidence>
<dbReference type="InterPro" id="IPR036322">
    <property type="entry name" value="WD40_repeat_dom_sf"/>
</dbReference>
<dbReference type="AlphaFoldDB" id="A0A482VYU4"/>
<feature type="repeat" description="WD" evidence="3">
    <location>
        <begin position="256"/>
        <end position="297"/>
    </location>
</feature>
<dbReference type="Pfam" id="PF25168">
    <property type="entry name" value="Beta-prop_WDR36-Utp21_2nd"/>
    <property type="match status" value="1"/>
</dbReference>
<dbReference type="Gene3D" id="2.130.10.10">
    <property type="entry name" value="YVTN repeat-like/Quinoprotein amine dehydrogenase"/>
    <property type="match status" value="2"/>
</dbReference>
<keyword evidence="1 3" id="KW-0853">WD repeat</keyword>
<dbReference type="Pfam" id="PF04192">
    <property type="entry name" value="Utp21"/>
    <property type="match status" value="1"/>
</dbReference>
<feature type="domain" description="WDR36/Utp21 C-terminal" evidence="4">
    <location>
        <begin position="464"/>
        <end position="623"/>
    </location>
</feature>
<evidence type="ECO:0000256" key="2">
    <source>
        <dbReference type="ARBA" id="ARBA00022737"/>
    </source>
</evidence>
<keyword evidence="7" id="KW-1185">Reference proteome</keyword>